<keyword evidence="3" id="KW-1185">Reference proteome</keyword>
<accession>A0A4W3ICG9</accession>
<dbReference type="GeneTree" id="ENSGT00390000001063"/>
<dbReference type="Proteomes" id="UP000314986">
    <property type="component" value="Unassembled WGS sequence"/>
</dbReference>
<dbReference type="AlphaFoldDB" id="A0A4W3ICG9"/>
<dbReference type="Ensembl" id="ENSCMIT00000025594.1">
    <property type="protein sequence ID" value="ENSCMIP00000025181.1"/>
    <property type="gene ID" value="ENSCMIG00000011079.1"/>
</dbReference>
<evidence type="ECO:0000313" key="2">
    <source>
        <dbReference type="Ensembl" id="ENSCMIP00000025181.1"/>
    </source>
</evidence>
<dbReference type="PANTHER" id="PTHR21580:SF60">
    <property type="entry name" value="SPERM-TAIL PG-RICH REPEAT-CONTAINING PROTEIN 2"/>
    <property type="match status" value="1"/>
</dbReference>
<reference evidence="2" key="4">
    <citation type="submission" date="2025-08" db="UniProtKB">
        <authorList>
            <consortium name="Ensembl"/>
        </authorList>
    </citation>
    <scope>IDENTIFICATION</scope>
</reference>
<gene>
    <name evidence="2" type="primary">stpg2</name>
</gene>
<sequence>MPRFKLTQQVPLFPDGYAPFLSMTSRDNIFRVSGTLLSSPGPAYYDGFQMQNRVPGGQSLQNKALRFKESKEDKPGPGIYIPISDFDEIQKKPKMCRLLKKPKSIVIPDAHMPTAPSIPSSNQSYGYEETKVGILCRKPPPARDLTLGPAFYYPQFLEAQSTRKYKGVQFGKSTSKREGFKIRPGPGPGAYDIDGEKQFQCENLNLKNEEPPRCEVFIPRYLESVMEEEIKKDFPGPGKYEIRRQFDDSTCPPCGIVCGQPPFLSQTKRFEAVKSITPAPGAYNDPRTALQSLKRLSGKQNSPFGLTAARFVPDFRSMSEPGPASYNISHYSLARSALKKAFEFSSIRGGFGSSAPRMHSLLTKQDLVIPGPAHYQVKDKKEEAFKSRHSSSFASVSDRLPLHNKQLLDIPSPGAYDVHGAFDRMQGRGPCFLEDTKCASFMSTEPRELKIGLGSQGIPGPNVYYPEVKIKPKLGLISSIQPRFKDIVQSTPGPGAYKLSSSVMDTVLKGTFNATLQNPLLNQPESPRQTEPKMSLPAPLQA</sequence>
<organism evidence="2 3">
    <name type="scientific">Callorhinchus milii</name>
    <name type="common">Ghost shark</name>
    <dbReference type="NCBI Taxonomy" id="7868"/>
    <lineage>
        <taxon>Eukaryota</taxon>
        <taxon>Metazoa</taxon>
        <taxon>Chordata</taxon>
        <taxon>Craniata</taxon>
        <taxon>Vertebrata</taxon>
        <taxon>Chondrichthyes</taxon>
        <taxon>Holocephali</taxon>
        <taxon>Chimaeriformes</taxon>
        <taxon>Callorhinchidae</taxon>
        <taxon>Callorhinchus</taxon>
    </lineage>
</organism>
<dbReference type="PANTHER" id="PTHR21580">
    <property type="entry name" value="SHIPPO-1-RELATED"/>
    <property type="match status" value="1"/>
</dbReference>
<reference evidence="3" key="2">
    <citation type="journal article" date="2007" name="PLoS Biol.">
        <title>Survey sequencing and comparative analysis of the elephant shark (Callorhinchus milii) genome.</title>
        <authorList>
            <person name="Venkatesh B."/>
            <person name="Kirkness E.F."/>
            <person name="Loh Y.H."/>
            <person name="Halpern A.L."/>
            <person name="Lee A.P."/>
            <person name="Johnson J."/>
            <person name="Dandona N."/>
            <person name="Viswanathan L.D."/>
            <person name="Tay A."/>
            <person name="Venter J.C."/>
            <person name="Strausberg R.L."/>
            <person name="Brenner S."/>
        </authorList>
    </citation>
    <scope>NUCLEOTIDE SEQUENCE [LARGE SCALE GENOMIC DNA]</scope>
</reference>
<feature type="compositionally biased region" description="Polar residues" evidence="1">
    <location>
        <begin position="518"/>
        <end position="529"/>
    </location>
</feature>
<dbReference type="OMA" id="NDPRHAL"/>
<dbReference type="InterPro" id="IPR010736">
    <property type="entry name" value="SHIPPO-rpt"/>
</dbReference>
<proteinExistence type="predicted"/>
<dbReference type="Pfam" id="PF07004">
    <property type="entry name" value="SHIPPO-rpt"/>
    <property type="match status" value="4"/>
</dbReference>
<evidence type="ECO:0008006" key="4">
    <source>
        <dbReference type="Google" id="ProtNLM"/>
    </source>
</evidence>
<protein>
    <recommendedName>
        <fullName evidence="4">Sperm-tail PG-rich repeat-containing protein 2</fullName>
    </recommendedName>
</protein>
<name>A0A4W3ICG9_CALMI</name>
<feature type="region of interest" description="Disordered" evidence="1">
    <location>
        <begin position="518"/>
        <end position="542"/>
    </location>
</feature>
<reference evidence="3" key="1">
    <citation type="journal article" date="2006" name="Science">
        <title>Ancient noncoding elements conserved in the human genome.</title>
        <authorList>
            <person name="Venkatesh B."/>
            <person name="Kirkness E.F."/>
            <person name="Loh Y.H."/>
            <person name="Halpern A.L."/>
            <person name="Lee A.P."/>
            <person name="Johnson J."/>
            <person name="Dandona N."/>
            <person name="Viswanathan L.D."/>
            <person name="Tay A."/>
            <person name="Venter J.C."/>
            <person name="Strausberg R.L."/>
            <person name="Brenner S."/>
        </authorList>
    </citation>
    <scope>NUCLEOTIDE SEQUENCE [LARGE SCALE GENOMIC DNA]</scope>
</reference>
<evidence type="ECO:0000313" key="3">
    <source>
        <dbReference type="Proteomes" id="UP000314986"/>
    </source>
</evidence>
<reference evidence="3" key="3">
    <citation type="journal article" date="2014" name="Nature">
        <title>Elephant shark genome provides unique insights into gnathostome evolution.</title>
        <authorList>
            <consortium name="International Elephant Shark Genome Sequencing Consortium"/>
            <person name="Venkatesh B."/>
            <person name="Lee A.P."/>
            <person name="Ravi V."/>
            <person name="Maurya A.K."/>
            <person name="Lian M.M."/>
            <person name="Swann J.B."/>
            <person name="Ohta Y."/>
            <person name="Flajnik M.F."/>
            <person name="Sutoh Y."/>
            <person name="Kasahara M."/>
            <person name="Hoon S."/>
            <person name="Gangu V."/>
            <person name="Roy S.W."/>
            <person name="Irimia M."/>
            <person name="Korzh V."/>
            <person name="Kondrychyn I."/>
            <person name="Lim Z.W."/>
            <person name="Tay B.H."/>
            <person name="Tohari S."/>
            <person name="Kong K.W."/>
            <person name="Ho S."/>
            <person name="Lorente-Galdos B."/>
            <person name="Quilez J."/>
            <person name="Marques-Bonet T."/>
            <person name="Raney B.J."/>
            <person name="Ingham P.W."/>
            <person name="Tay A."/>
            <person name="Hillier L.W."/>
            <person name="Minx P."/>
            <person name="Boehm T."/>
            <person name="Wilson R.K."/>
            <person name="Brenner S."/>
            <person name="Warren W.C."/>
        </authorList>
    </citation>
    <scope>NUCLEOTIDE SEQUENCE [LARGE SCALE GENOMIC DNA]</scope>
</reference>
<dbReference type="InterPro" id="IPR051291">
    <property type="entry name" value="CIMAP"/>
</dbReference>
<dbReference type="InParanoid" id="A0A4W3ICG9"/>
<reference evidence="2" key="5">
    <citation type="submission" date="2025-09" db="UniProtKB">
        <authorList>
            <consortium name="Ensembl"/>
        </authorList>
    </citation>
    <scope>IDENTIFICATION</scope>
</reference>
<dbReference type="STRING" id="7868.ENSCMIP00000025181"/>
<evidence type="ECO:0000256" key="1">
    <source>
        <dbReference type="SAM" id="MobiDB-lite"/>
    </source>
</evidence>